<reference evidence="2" key="1">
    <citation type="submission" date="2020-10" db="EMBL/GenBank/DDBJ databases">
        <authorList>
            <person name="Gilroy R."/>
        </authorList>
    </citation>
    <scope>NUCLEOTIDE SEQUENCE</scope>
    <source>
        <strain evidence="2">35461</strain>
    </source>
</reference>
<dbReference type="SMART" id="SM00382">
    <property type="entry name" value="AAA"/>
    <property type="match status" value="1"/>
</dbReference>
<dbReference type="InterPro" id="IPR027417">
    <property type="entry name" value="P-loop_NTPase"/>
</dbReference>
<name>A0A9D1NLP0_9BACT</name>
<dbReference type="SUPFAM" id="SSF52540">
    <property type="entry name" value="P-loop containing nucleoside triphosphate hydrolases"/>
    <property type="match status" value="1"/>
</dbReference>
<dbReference type="InterPro" id="IPR006083">
    <property type="entry name" value="PRK/URK"/>
</dbReference>
<dbReference type="AlphaFoldDB" id="A0A9D1NLP0"/>
<feature type="domain" description="AAA+ ATPase" evidence="1">
    <location>
        <begin position="289"/>
        <end position="461"/>
    </location>
</feature>
<dbReference type="Pfam" id="PF00485">
    <property type="entry name" value="PRK"/>
    <property type="match status" value="1"/>
</dbReference>
<dbReference type="InterPro" id="IPR018163">
    <property type="entry name" value="Thr/Ala-tRNA-synth_IIc_edit"/>
</dbReference>
<dbReference type="InterPro" id="IPR003593">
    <property type="entry name" value="AAA+_ATPase"/>
</dbReference>
<dbReference type="Proteomes" id="UP000886845">
    <property type="component" value="Unassembled WGS sequence"/>
</dbReference>
<keyword evidence="2" id="KW-0808">Transferase</keyword>
<dbReference type="Gene3D" id="3.40.50.300">
    <property type="entry name" value="P-loop containing nucleotide triphosphate hydrolases"/>
    <property type="match status" value="1"/>
</dbReference>
<gene>
    <name evidence="2" type="ORF">IAC79_00920</name>
</gene>
<dbReference type="CDD" id="cd02028">
    <property type="entry name" value="UMPK_like"/>
    <property type="match status" value="1"/>
</dbReference>
<protein>
    <submittedName>
        <fullName evidence="2">Nucleoside kinase</fullName>
    </submittedName>
</protein>
<dbReference type="GO" id="GO:0005524">
    <property type="term" value="F:ATP binding"/>
    <property type="evidence" value="ECO:0007669"/>
    <property type="project" value="InterPro"/>
</dbReference>
<accession>A0A9D1NLP0</accession>
<dbReference type="SUPFAM" id="SSF55186">
    <property type="entry name" value="ThrRS/AlaRS common domain"/>
    <property type="match status" value="1"/>
</dbReference>
<sequence>MTLDDTIEIAVEGEAQERVVDYGTPLGEILPREVGGLPVLAALANNDVVPLDAPAVVDLRVRPLTLADEEGWQVYRRTLCFLLAKVLHAEFPGTDCRVRQSFGHNALFWTWDVPEGEREAKVAALRGRLAALVARDAPIDHRVVGYEQMLRGFREHGQEDKAMLLEHRNPPYLGMAVCEEFYDLPQGELATRTGVIRLFDIVPLREGFVLEFPGFKTPTELDPMPPYDFLFEVYGEHLRWGEIIGIRNAGELNAAIADGSVADVINTVEALHEKRLSGFADRIAGRTPRPHVVLVAGPSSAGKTTFAMRLCTHLRVLGLRPTLLSTDNYFVGDRRNPRDEHGNLDYECLQAVDVPRLNADLLRLIRGETIPLRKFNFREHEGYDSDETLSLDARHGVLVIEGIHALNPDLTPEIPREEKFLIYVNVLTQVAIDSHNRVSTLDNRLLRRMVRDGQFRGRSPLETLRLWPSVRAGEEKWVFPFQHCADAVFNTALDYEIPVLKTLARPLLNQVKPHHPEYVVARRLSCFLQNFASMPMADVPTNSILREYLGASRLRYK</sequence>
<proteinExistence type="predicted"/>
<evidence type="ECO:0000313" key="3">
    <source>
        <dbReference type="Proteomes" id="UP000886845"/>
    </source>
</evidence>
<dbReference type="PANTHER" id="PTHR10285">
    <property type="entry name" value="URIDINE KINASE"/>
    <property type="match status" value="1"/>
</dbReference>
<dbReference type="GO" id="GO:0016301">
    <property type="term" value="F:kinase activity"/>
    <property type="evidence" value="ECO:0007669"/>
    <property type="project" value="UniProtKB-KW"/>
</dbReference>
<evidence type="ECO:0000313" key="2">
    <source>
        <dbReference type="EMBL" id="HIV08663.1"/>
    </source>
</evidence>
<keyword evidence="2" id="KW-0418">Kinase</keyword>
<evidence type="ECO:0000259" key="1">
    <source>
        <dbReference type="SMART" id="SM00382"/>
    </source>
</evidence>
<dbReference type="Gene3D" id="3.30.980.10">
    <property type="entry name" value="Threonyl-trna Synthetase, Chain A, domain 2"/>
    <property type="match status" value="1"/>
</dbReference>
<comment type="caution">
    <text evidence="2">The sequence shown here is derived from an EMBL/GenBank/DDBJ whole genome shotgun (WGS) entry which is preliminary data.</text>
</comment>
<organism evidence="2 3">
    <name type="scientific">Candidatus Spyradenecus faecavium</name>
    <dbReference type="NCBI Taxonomy" id="2840947"/>
    <lineage>
        <taxon>Bacteria</taxon>
        <taxon>Pseudomonadati</taxon>
        <taxon>Lentisphaerota</taxon>
        <taxon>Lentisphaeria</taxon>
        <taxon>Lentisphaerales</taxon>
        <taxon>Lentisphaeraceae</taxon>
        <taxon>Lentisphaeraceae incertae sedis</taxon>
        <taxon>Candidatus Spyradenecus</taxon>
    </lineage>
</organism>
<reference evidence="2" key="2">
    <citation type="journal article" date="2021" name="PeerJ">
        <title>Extensive microbial diversity within the chicken gut microbiome revealed by metagenomics and culture.</title>
        <authorList>
            <person name="Gilroy R."/>
            <person name="Ravi A."/>
            <person name="Getino M."/>
            <person name="Pursley I."/>
            <person name="Horton D.L."/>
            <person name="Alikhan N.F."/>
            <person name="Baker D."/>
            <person name="Gharbi K."/>
            <person name="Hall N."/>
            <person name="Watson M."/>
            <person name="Adriaenssens E.M."/>
            <person name="Foster-Nyarko E."/>
            <person name="Jarju S."/>
            <person name="Secka A."/>
            <person name="Antonio M."/>
            <person name="Oren A."/>
            <person name="Chaudhuri R.R."/>
            <person name="La Ragione R."/>
            <person name="Hildebrand F."/>
            <person name="Pallen M.J."/>
        </authorList>
    </citation>
    <scope>NUCLEOTIDE SEQUENCE</scope>
    <source>
        <strain evidence="2">35461</strain>
    </source>
</reference>
<dbReference type="EMBL" id="DVOR01000031">
    <property type="protein sequence ID" value="HIV08663.1"/>
    <property type="molecule type" value="Genomic_DNA"/>
</dbReference>